<dbReference type="RefSeq" id="XP_016217558.1">
    <property type="nucleotide sequence ID" value="XM_016354546.1"/>
</dbReference>
<sequence length="545" mass="58147">MAPLRSRANRNQGDDETSILKGLPIRQWRLTEEKIGPPVEVKPDLGKQIFPELPLPRDFHLLPEISQQLLRKARAGQIYHSPTPVINGKDDKSKAGSKDAEGVFVSKKWTLVPRDKEAEEPTYLAKRRKGLPATFGAGVVNLVPQTSYRTTKVKKYDADGKLHVYEVLAPEGQQVEGEIVAEDEAAKAAPVEPIAAAPGTIVEGIGVVNEQGIVVSNDLLVPTPPRRKPPPPRRKPKKGPGRGKKKVLFEGAEAGEGANSDGTASGLLNLPGIASERAADSAAPSSQGDTPMLDAGDDDEGSGSEGEEGEDGDENREEGELSPSPEPDKPIPESKIPANLHLESSSSLPAEVKEENKDDDTVMMERAVEDEHKQEQQQQLQNEESTNNEIIANGEDYPDPPSKPSPEIEPKSTSHLPTAPEPSESSSVALAASQASSSEAPTAVPTNNADDPRPLLPVVEAKMVETAPPETPSVSVPPEPEPVHMVNAAGGLPASLEKSKTPEVKAEADTEVKKDKDGDVDLLKTLEVTAEQAAQMEETKEGISG</sequence>
<feature type="compositionally biased region" description="Acidic residues" evidence="1">
    <location>
        <begin position="295"/>
        <end position="317"/>
    </location>
</feature>
<dbReference type="InParanoid" id="A0A0D2B8V5"/>
<dbReference type="VEuPathDB" id="FungiDB:PV09_01628"/>
<feature type="compositionally biased region" description="Basic and acidic residues" evidence="1">
    <location>
        <begin position="88"/>
        <end position="99"/>
    </location>
</feature>
<evidence type="ECO:0000313" key="2">
    <source>
        <dbReference type="EMBL" id="KIW07689.1"/>
    </source>
</evidence>
<dbReference type="Proteomes" id="UP000053259">
    <property type="component" value="Unassembled WGS sequence"/>
</dbReference>
<accession>A0A0D2B8V5</accession>
<feature type="region of interest" description="Disordered" evidence="1">
    <location>
        <begin position="80"/>
        <end position="99"/>
    </location>
</feature>
<feature type="compositionally biased region" description="Low complexity" evidence="1">
    <location>
        <begin position="376"/>
        <end position="389"/>
    </location>
</feature>
<feature type="compositionally biased region" description="Basic and acidic residues" evidence="1">
    <location>
        <begin position="497"/>
        <end position="513"/>
    </location>
</feature>
<keyword evidence="3" id="KW-1185">Reference proteome</keyword>
<protein>
    <submittedName>
        <fullName evidence="2">Uncharacterized protein</fullName>
    </submittedName>
</protein>
<feature type="compositionally biased region" description="Basic and acidic residues" evidence="1">
    <location>
        <begin position="366"/>
        <end position="375"/>
    </location>
</feature>
<reference evidence="2 3" key="1">
    <citation type="submission" date="2015-01" db="EMBL/GenBank/DDBJ databases">
        <title>The Genome Sequence of Ochroconis gallopava CBS43764.</title>
        <authorList>
            <consortium name="The Broad Institute Genomics Platform"/>
            <person name="Cuomo C."/>
            <person name="de Hoog S."/>
            <person name="Gorbushina A."/>
            <person name="Stielow B."/>
            <person name="Teixiera M."/>
            <person name="Abouelleil A."/>
            <person name="Chapman S.B."/>
            <person name="Priest M."/>
            <person name="Young S.K."/>
            <person name="Wortman J."/>
            <person name="Nusbaum C."/>
            <person name="Birren B."/>
        </authorList>
    </citation>
    <scope>NUCLEOTIDE SEQUENCE [LARGE SCALE GENOMIC DNA]</scope>
    <source>
        <strain evidence="2 3">CBS 43764</strain>
    </source>
</reference>
<dbReference type="OrthoDB" id="275715at2759"/>
<feature type="region of interest" description="Disordered" evidence="1">
    <location>
        <begin position="218"/>
        <end position="513"/>
    </location>
</feature>
<feature type="compositionally biased region" description="Basic and acidic residues" evidence="1">
    <location>
        <begin position="351"/>
        <end position="360"/>
    </location>
</feature>
<organism evidence="2 3">
    <name type="scientific">Verruconis gallopava</name>
    <dbReference type="NCBI Taxonomy" id="253628"/>
    <lineage>
        <taxon>Eukaryota</taxon>
        <taxon>Fungi</taxon>
        <taxon>Dikarya</taxon>
        <taxon>Ascomycota</taxon>
        <taxon>Pezizomycotina</taxon>
        <taxon>Dothideomycetes</taxon>
        <taxon>Pleosporomycetidae</taxon>
        <taxon>Venturiales</taxon>
        <taxon>Sympoventuriaceae</taxon>
        <taxon>Verruconis</taxon>
    </lineage>
</organism>
<name>A0A0D2B8V5_9PEZI</name>
<evidence type="ECO:0000256" key="1">
    <source>
        <dbReference type="SAM" id="MobiDB-lite"/>
    </source>
</evidence>
<dbReference type="HOGENOM" id="CLU_499868_0_0_1"/>
<dbReference type="EMBL" id="KN847532">
    <property type="protein sequence ID" value="KIW07689.1"/>
    <property type="molecule type" value="Genomic_DNA"/>
</dbReference>
<proteinExistence type="predicted"/>
<gene>
    <name evidence="2" type="ORF">PV09_01628</name>
</gene>
<feature type="compositionally biased region" description="Low complexity" evidence="1">
    <location>
        <begin position="421"/>
        <end position="443"/>
    </location>
</feature>
<dbReference type="STRING" id="253628.A0A0D2B8V5"/>
<dbReference type="GeneID" id="27309601"/>
<feature type="compositionally biased region" description="Basic residues" evidence="1">
    <location>
        <begin position="225"/>
        <end position="246"/>
    </location>
</feature>
<dbReference type="AlphaFoldDB" id="A0A0D2B8V5"/>
<feature type="compositionally biased region" description="Pro residues" evidence="1">
    <location>
        <begin position="469"/>
        <end position="480"/>
    </location>
</feature>
<evidence type="ECO:0000313" key="3">
    <source>
        <dbReference type="Proteomes" id="UP000053259"/>
    </source>
</evidence>